<organism evidence="8 9">
    <name type="scientific">Candidatus Roizmanbacteria bacterium CG11_big_fil_rev_8_21_14_0_20_37_16</name>
    <dbReference type="NCBI Taxonomy" id="1974857"/>
    <lineage>
        <taxon>Bacteria</taxon>
        <taxon>Candidatus Roizmaniibacteriota</taxon>
    </lineage>
</organism>
<evidence type="ECO:0000256" key="7">
    <source>
        <dbReference type="HAMAP-Rule" id="MF_00209"/>
    </source>
</evidence>
<comment type="subcellular location">
    <subcellularLocation>
        <location evidence="7">Cytoplasm</location>
    </subcellularLocation>
</comment>
<dbReference type="Gene3D" id="3.90.80.10">
    <property type="entry name" value="Inorganic pyrophosphatase"/>
    <property type="match status" value="1"/>
</dbReference>
<feature type="binding site" evidence="7">
    <location>
        <position position="70"/>
    </location>
    <ligand>
        <name>Mg(2+)</name>
        <dbReference type="ChEBI" id="CHEBI:18420"/>
        <label>2</label>
    </ligand>
</feature>
<dbReference type="PANTHER" id="PTHR10286">
    <property type="entry name" value="INORGANIC PYROPHOSPHATASE"/>
    <property type="match status" value="1"/>
</dbReference>
<dbReference type="FunFam" id="3.90.80.10:FF:000003">
    <property type="entry name" value="Inorganic pyrophosphatase"/>
    <property type="match status" value="1"/>
</dbReference>
<feature type="binding site" evidence="7">
    <location>
        <position position="70"/>
    </location>
    <ligand>
        <name>Mg(2+)</name>
        <dbReference type="ChEBI" id="CHEBI:18420"/>
        <label>1</label>
    </ligand>
</feature>
<feature type="binding site" evidence="7">
    <location>
        <position position="102"/>
    </location>
    <ligand>
        <name>Mg(2+)</name>
        <dbReference type="ChEBI" id="CHEBI:18420"/>
        <label>1</label>
    </ligand>
</feature>
<comment type="similarity">
    <text evidence="7">Belongs to the PPase family.</text>
</comment>
<dbReference type="PROSITE" id="PS00387">
    <property type="entry name" value="PPASE"/>
    <property type="match status" value="1"/>
</dbReference>
<evidence type="ECO:0000256" key="6">
    <source>
        <dbReference type="ARBA" id="ARBA00047820"/>
    </source>
</evidence>
<comment type="function">
    <text evidence="7">Catalyzes the hydrolysis of inorganic pyrophosphate (PPi) forming two phosphate ions.</text>
</comment>
<feature type="binding site" evidence="7">
    <location>
        <position position="141"/>
    </location>
    <ligand>
        <name>substrate</name>
    </ligand>
</feature>
<comment type="cofactor">
    <cofactor evidence="1 7">
        <name>Mg(2+)</name>
        <dbReference type="ChEBI" id="CHEBI:18420"/>
    </cofactor>
</comment>
<name>A0A2H0KMG3_9BACT</name>
<feature type="binding site" evidence="7">
    <location>
        <position position="43"/>
    </location>
    <ligand>
        <name>substrate</name>
    </ligand>
</feature>
<dbReference type="GO" id="GO:0006796">
    <property type="term" value="P:phosphate-containing compound metabolic process"/>
    <property type="evidence" value="ECO:0007669"/>
    <property type="project" value="InterPro"/>
</dbReference>
<feature type="binding site" evidence="7">
    <location>
        <position position="29"/>
    </location>
    <ligand>
        <name>substrate</name>
    </ligand>
</feature>
<comment type="catalytic activity">
    <reaction evidence="6 7">
        <text>diphosphate + H2O = 2 phosphate + H(+)</text>
        <dbReference type="Rhea" id="RHEA:24576"/>
        <dbReference type="ChEBI" id="CHEBI:15377"/>
        <dbReference type="ChEBI" id="CHEBI:15378"/>
        <dbReference type="ChEBI" id="CHEBI:33019"/>
        <dbReference type="ChEBI" id="CHEBI:43474"/>
        <dbReference type="EC" id="3.6.1.1"/>
    </reaction>
</comment>
<feature type="binding site" evidence="7">
    <location>
        <position position="55"/>
    </location>
    <ligand>
        <name>substrate</name>
    </ligand>
</feature>
<gene>
    <name evidence="7" type="primary">ppa</name>
    <name evidence="8" type="ORF">COV87_01600</name>
</gene>
<dbReference type="HAMAP" id="MF_00209">
    <property type="entry name" value="Inorganic_PPase"/>
    <property type="match status" value="1"/>
</dbReference>
<sequence length="170" mass="19265">MDTSKLSVGKNPPQEVNVVIEIPQGSPIKYELDKESGFMKVDRFAFTTMVYPFNYGFIPNTHAEDGDPVDVLVISTYAVQPGVYISVRPIGMLEMEDEAGIDTKILAVPVEKVDPFFADIKDIEDLNEIEKKKIQHFFNHYKELEVGKWVKTKNFLGKDKAYESIKAGMK</sequence>
<keyword evidence="3 7" id="KW-0479">Metal-binding</keyword>
<keyword evidence="5 7" id="KW-0460">Magnesium</keyword>
<dbReference type="CDD" id="cd00412">
    <property type="entry name" value="pyrophosphatase"/>
    <property type="match status" value="1"/>
</dbReference>
<evidence type="ECO:0000256" key="4">
    <source>
        <dbReference type="ARBA" id="ARBA00022801"/>
    </source>
</evidence>
<dbReference type="Proteomes" id="UP000229497">
    <property type="component" value="Unassembled WGS sequence"/>
</dbReference>
<reference evidence="8 9" key="1">
    <citation type="submission" date="2017-09" db="EMBL/GenBank/DDBJ databases">
        <title>Depth-based differentiation of microbial function through sediment-hosted aquifers and enrichment of novel symbionts in the deep terrestrial subsurface.</title>
        <authorList>
            <person name="Probst A.J."/>
            <person name="Ladd B."/>
            <person name="Jarett J.K."/>
            <person name="Geller-Mcgrath D.E."/>
            <person name="Sieber C.M."/>
            <person name="Emerson J.B."/>
            <person name="Anantharaman K."/>
            <person name="Thomas B.C."/>
            <person name="Malmstrom R."/>
            <person name="Stieglmeier M."/>
            <person name="Klingl A."/>
            <person name="Woyke T."/>
            <person name="Ryan C.M."/>
            <person name="Banfield J.F."/>
        </authorList>
    </citation>
    <scope>NUCLEOTIDE SEQUENCE [LARGE SCALE GENOMIC DNA]</scope>
    <source>
        <strain evidence="8">CG11_big_fil_rev_8_21_14_0_20_37_16</strain>
    </source>
</reference>
<dbReference type="InterPro" id="IPR008162">
    <property type="entry name" value="Pyrophosphatase"/>
</dbReference>
<dbReference type="GO" id="GO:0000287">
    <property type="term" value="F:magnesium ion binding"/>
    <property type="evidence" value="ECO:0007669"/>
    <property type="project" value="UniProtKB-UniRule"/>
</dbReference>
<evidence type="ECO:0000256" key="3">
    <source>
        <dbReference type="ARBA" id="ARBA00022723"/>
    </source>
</evidence>
<dbReference type="SUPFAM" id="SSF50324">
    <property type="entry name" value="Inorganic pyrophosphatase"/>
    <property type="match status" value="1"/>
</dbReference>
<feature type="binding site" evidence="7">
    <location>
        <position position="65"/>
    </location>
    <ligand>
        <name>Mg(2+)</name>
        <dbReference type="ChEBI" id="CHEBI:18420"/>
        <label>1</label>
    </ligand>
</feature>
<dbReference type="NCBIfam" id="NF002317">
    <property type="entry name" value="PRK01250.1"/>
    <property type="match status" value="1"/>
</dbReference>
<evidence type="ECO:0000313" key="8">
    <source>
        <dbReference type="EMBL" id="PIQ71753.1"/>
    </source>
</evidence>
<dbReference type="EC" id="3.6.1.1" evidence="7"/>
<dbReference type="InterPro" id="IPR036649">
    <property type="entry name" value="Pyrophosphatase_sf"/>
</dbReference>
<evidence type="ECO:0000256" key="2">
    <source>
        <dbReference type="ARBA" id="ARBA00022490"/>
    </source>
</evidence>
<proteinExistence type="inferred from homology"/>
<dbReference type="AlphaFoldDB" id="A0A2H0KMG3"/>
<accession>A0A2H0KMG3</accession>
<evidence type="ECO:0000313" key="9">
    <source>
        <dbReference type="Proteomes" id="UP000229497"/>
    </source>
</evidence>
<dbReference type="EMBL" id="PCVK01000045">
    <property type="protein sequence ID" value="PIQ71753.1"/>
    <property type="molecule type" value="Genomic_DNA"/>
</dbReference>
<protein>
    <recommendedName>
        <fullName evidence="7">Inorganic pyrophosphatase</fullName>
        <ecNumber evidence="7">3.6.1.1</ecNumber>
    </recommendedName>
    <alternativeName>
        <fullName evidence="7">Pyrophosphate phospho-hydrolase</fullName>
        <shortName evidence="7">PPase</shortName>
    </alternativeName>
</protein>
<keyword evidence="4 7" id="KW-0378">Hydrolase</keyword>
<dbReference type="GO" id="GO:0004427">
    <property type="term" value="F:inorganic diphosphate phosphatase activity"/>
    <property type="evidence" value="ECO:0007669"/>
    <property type="project" value="UniProtKB-UniRule"/>
</dbReference>
<evidence type="ECO:0000256" key="1">
    <source>
        <dbReference type="ARBA" id="ARBA00001946"/>
    </source>
</evidence>
<keyword evidence="2 7" id="KW-0963">Cytoplasm</keyword>
<dbReference type="GO" id="GO:0005737">
    <property type="term" value="C:cytoplasm"/>
    <property type="evidence" value="ECO:0007669"/>
    <property type="project" value="UniProtKB-SubCell"/>
</dbReference>
<comment type="subunit">
    <text evidence="7">Homohexamer.</text>
</comment>
<dbReference type="Pfam" id="PF00719">
    <property type="entry name" value="Pyrophosphatase"/>
    <property type="match status" value="1"/>
</dbReference>
<comment type="caution">
    <text evidence="8">The sequence shown here is derived from an EMBL/GenBank/DDBJ whole genome shotgun (WGS) entry which is preliminary data.</text>
</comment>
<evidence type="ECO:0000256" key="5">
    <source>
        <dbReference type="ARBA" id="ARBA00022842"/>
    </source>
</evidence>